<dbReference type="EMBL" id="CP067977">
    <property type="protein sequence ID" value="QQQ18370.1"/>
    <property type="molecule type" value="Genomic_DNA"/>
</dbReference>
<gene>
    <name evidence="2" type="ORF">JIP62_13915</name>
</gene>
<organism evidence="2 3">
    <name type="scientific">Brevundimonas vitisensis</name>
    <dbReference type="NCBI Taxonomy" id="2800818"/>
    <lineage>
        <taxon>Bacteria</taxon>
        <taxon>Pseudomonadati</taxon>
        <taxon>Pseudomonadota</taxon>
        <taxon>Alphaproteobacteria</taxon>
        <taxon>Caulobacterales</taxon>
        <taxon>Caulobacteraceae</taxon>
        <taxon>Brevundimonas</taxon>
    </lineage>
</organism>
<dbReference type="InterPro" id="IPR014710">
    <property type="entry name" value="RmlC-like_jellyroll"/>
</dbReference>
<keyword evidence="3" id="KW-1185">Reference proteome</keyword>
<dbReference type="InterPro" id="IPR041667">
    <property type="entry name" value="Cupin_8"/>
</dbReference>
<dbReference type="Pfam" id="PF13621">
    <property type="entry name" value="Cupin_8"/>
    <property type="match status" value="1"/>
</dbReference>
<evidence type="ECO:0000313" key="3">
    <source>
        <dbReference type="Proteomes" id="UP000595448"/>
    </source>
</evidence>
<dbReference type="PROSITE" id="PS51184">
    <property type="entry name" value="JMJC"/>
    <property type="match status" value="1"/>
</dbReference>
<name>A0ABX7BLQ5_9CAUL</name>
<sequence length="335" mass="36437">MSIEECLAPDPDALAQALAAARPLVLRGWANDWPAVQAGRQGPAAIAAYLAVMDRGAQAEAFRGPPHIRGRFFYGPDLKGFNFTRGPATVTGLLDQLATVADSPSPPALYMGAAPMGRSLPDFTAANTTTGLPDHAVPRLWLGNAVTVQTHYDLSDNLACVVAGRRTFTLFPPEQTSNLYVGPLEFTLAGQPVSLVDPLEPDLDRFPRFAEAQAAASSVTLEPGDALYIPSLWWHHVRSHDVLNVLVNYWWDAGPPLAGSPFEALIHALLAIRHLPPERREPWKAIFDHYVFSADNQTHSHVPEAARGAVGDLTPEMARTLRAFVIGSLSRHRER</sequence>
<proteinExistence type="predicted"/>
<dbReference type="PANTHER" id="PTHR12461:SF105">
    <property type="entry name" value="HYPOXIA-INDUCIBLE FACTOR 1-ALPHA INHIBITOR"/>
    <property type="match status" value="1"/>
</dbReference>
<dbReference type="Gene3D" id="2.60.120.10">
    <property type="entry name" value="Jelly Rolls"/>
    <property type="match status" value="1"/>
</dbReference>
<dbReference type="InterPro" id="IPR003347">
    <property type="entry name" value="JmjC_dom"/>
</dbReference>
<evidence type="ECO:0000259" key="1">
    <source>
        <dbReference type="PROSITE" id="PS51184"/>
    </source>
</evidence>
<dbReference type="PANTHER" id="PTHR12461">
    <property type="entry name" value="HYPOXIA-INDUCIBLE FACTOR 1 ALPHA INHIBITOR-RELATED"/>
    <property type="match status" value="1"/>
</dbReference>
<accession>A0ABX7BLQ5</accession>
<dbReference type="Proteomes" id="UP000595448">
    <property type="component" value="Chromosome"/>
</dbReference>
<dbReference type="RefSeq" id="WP_201102741.1">
    <property type="nucleotide sequence ID" value="NZ_CP067977.1"/>
</dbReference>
<protein>
    <submittedName>
        <fullName evidence="2">Cupin-like domain-containing protein</fullName>
    </submittedName>
</protein>
<reference evidence="2 3" key="1">
    <citation type="submission" date="2021-01" db="EMBL/GenBank/DDBJ databases">
        <title>Brevundimonas vitis sp. nov., an bacterium isolated from grape (Vitis vinifera).</title>
        <authorList>
            <person name="Jiang L."/>
            <person name="Lee J."/>
        </authorList>
    </citation>
    <scope>NUCLEOTIDE SEQUENCE [LARGE SCALE GENOMIC DNA]</scope>
    <source>
        <strain evidence="2 3">GRTSA-9</strain>
    </source>
</reference>
<dbReference type="SUPFAM" id="SSF51197">
    <property type="entry name" value="Clavaminate synthase-like"/>
    <property type="match status" value="1"/>
</dbReference>
<evidence type="ECO:0000313" key="2">
    <source>
        <dbReference type="EMBL" id="QQQ18370.1"/>
    </source>
</evidence>
<dbReference type="SMART" id="SM00558">
    <property type="entry name" value="JmjC"/>
    <property type="match status" value="1"/>
</dbReference>
<feature type="domain" description="JmjC" evidence="1">
    <location>
        <begin position="92"/>
        <end position="266"/>
    </location>
</feature>